<dbReference type="PANTHER" id="PTHR32347:SF14">
    <property type="entry name" value="EFFLUX SYSTEM COMPONENT YKNX-RELATED"/>
    <property type="match status" value="1"/>
</dbReference>
<dbReference type="GO" id="GO:0016020">
    <property type="term" value="C:membrane"/>
    <property type="evidence" value="ECO:0007669"/>
    <property type="project" value="InterPro"/>
</dbReference>
<dbReference type="PANTHER" id="PTHR32347">
    <property type="entry name" value="EFFLUX SYSTEM COMPONENT YKNX-RELATED"/>
    <property type="match status" value="1"/>
</dbReference>
<reference evidence="9" key="1">
    <citation type="submission" date="2017-09" db="EMBL/GenBank/DDBJ databases">
        <title>Metaegenomics of thermophilic ammonia-oxidizing enrichment culture.</title>
        <authorList>
            <person name="Kato S."/>
            <person name="Suzuki K."/>
        </authorList>
    </citation>
    <scope>NUCLEOTIDE SEQUENCE [LARGE SCALE GENOMIC DNA]</scope>
</reference>
<evidence type="ECO:0000256" key="4">
    <source>
        <dbReference type="SAM" id="Coils"/>
    </source>
</evidence>
<dbReference type="NCBIfam" id="TIGR01730">
    <property type="entry name" value="RND_mfp"/>
    <property type="match status" value="1"/>
</dbReference>
<dbReference type="Pfam" id="PF25954">
    <property type="entry name" value="Beta-barrel_RND_2"/>
    <property type="match status" value="1"/>
</dbReference>
<dbReference type="GO" id="GO:0030313">
    <property type="term" value="C:cell envelope"/>
    <property type="evidence" value="ECO:0007669"/>
    <property type="project" value="UniProtKB-SubCell"/>
</dbReference>
<dbReference type="EMBL" id="BEHT01000041">
    <property type="protein sequence ID" value="GBC99877.1"/>
    <property type="molecule type" value="Genomic_DNA"/>
</dbReference>
<dbReference type="Gene3D" id="1.10.287.470">
    <property type="entry name" value="Helix hairpin bin"/>
    <property type="match status" value="2"/>
</dbReference>
<dbReference type="GO" id="GO:0022857">
    <property type="term" value="F:transmembrane transporter activity"/>
    <property type="evidence" value="ECO:0007669"/>
    <property type="project" value="InterPro"/>
</dbReference>
<dbReference type="InterPro" id="IPR050465">
    <property type="entry name" value="UPF0194_transport"/>
</dbReference>
<feature type="coiled-coil region" evidence="4">
    <location>
        <begin position="108"/>
        <end position="417"/>
    </location>
</feature>
<evidence type="ECO:0000256" key="1">
    <source>
        <dbReference type="ARBA" id="ARBA00004196"/>
    </source>
</evidence>
<dbReference type="Pfam" id="PF25881">
    <property type="entry name" value="HH_YBHG"/>
    <property type="match status" value="1"/>
</dbReference>
<dbReference type="SUPFAM" id="SSF111369">
    <property type="entry name" value="HlyD-like secretion proteins"/>
    <property type="match status" value="2"/>
</dbReference>
<feature type="domain" description="CusB-like beta-barrel" evidence="6">
    <location>
        <begin position="460"/>
        <end position="528"/>
    </location>
</feature>
<accession>A0A2H5XFF5</accession>
<evidence type="ECO:0000313" key="9">
    <source>
        <dbReference type="Proteomes" id="UP000236173"/>
    </source>
</evidence>
<dbReference type="AlphaFoldDB" id="A0A2H5XFF5"/>
<feature type="domain" description="YknX-like C-terminal permuted SH3-like" evidence="7">
    <location>
        <begin position="538"/>
        <end position="606"/>
    </location>
</feature>
<proteinExistence type="inferred from homology"/>
<dbReference type="InterPro" id="IPR059052">
    <property type="entry name" value="HH_YbhG-like"/>
</dbReference>
<protein>
    <submittedName>
        <fullName evidence="8">Multidrug resistance protein MdtA</fullName>
    </submittedName>
</protein>
<evidence type="ECO:0000313" key="8">
    <source>
        <dbReference type="EMBL" id="GBC99877.1"/>
    </source>
</evidence>
<name>A0A2H5XFF5_9BACT</name>
<keyword evidence="3 4" id="KW-0175">Coiled coil</keyword>
<feature type="domain" description="YbhG-like alpha-helical hairpin" evidence="5">
    <location>
        <begin position="201"/>
        <end position="321"/>
    </location>
</feature>
<dbReference type="InterPro" id="IPR058637">
    <property type="entry name" value="YknX-like_C"/>
</dbReference>
<gene>
    <name evidence="8" type="primary">mdtA</name>
    <name evidence="8" type="ORF">HRbin17_02409</name>
</gene>
<dbReference type="Proteomes" id="UP000236173">
    <property type="component" value="Unassembled WGS sequence"/>
</dbReference>
<dbReference type="Gene3D" id="2.40.30.170">
    <property type="match status" value="1"/>
</dbReference>
<organism evidence="8 9">
    <name type="scientific">Candidatus Fervidibacter japonicus</name>
    <dbReference type="NCBI Taxonomy" id="2035412"/>
    <lineage>
        <taxon>Bacteria</taxon>
        <taxon>Candidatus Fervidibacterota</taxon>
        <taxon>Candidatus Fervidibacter</taxon>
    </lineage>
</organism>
<dbReference type="InterPro" id="IPR058792">
    <property type="entry name" value="Beta-barrel_RND_2"/>
</dbReference>
<sequence>MKVRIVMFGLIASVIAALIITSQRQQAQLRQSIAQTQRALQTATPVEVVNPFRRTLRETVRVMGTVKAQADITIASEITGRVIALSVDEGDVVKAGQVLIRLDDSVVRAQVEQARAAYQQALVRYRQALTGSAIPSTQADTDVEQAVAQLEQLQARLRQLQTNRELTYRETDLTVQQAEAAVEMARNRVRELERQLEIIDEQLRNQLQQAEAQKRAAELTLKKLREGARPQEKEQARQQLLAAEANLKNAKLRHERAQKLYADGAIAKADLDEADRALQTAQAAYDAAKAAYDLIVEGTRAEDIAVAEEQLRQAEANLRNAQAAQKQRDILRSQLESARAQLKQAEAQLELAKASQLRRQLVERDIEALQGQIKQLQATLKLAKAGQVRKVTTQQEVQAAKAAVEQARAALENAQAMLQKTVIVAPADGYIAAKMVEVGNTATPGTPLLRLVTAGTLEFEAPISESDFAKVRDGQIAFVQVNTLPDRLLRGIVRKVVSVAEASSRQFKVKVILPVTDRRLRPGSFARGEIVVREIPDALVVPRECVVEWQGKTSVFVAENNVARQRPVRIGMRTEKWLQILAGLTEKDAVIRTGLERISDGTPIRVVGTE</sequence>
<evidence type="ECO:0000259" key="5">
    <source>
        <dbReference type="Pfam" id="PF25881"/>
    </source>
</evidence>
<evidence type="ECO:0000256" key="3">
    <source>
        <dbReference type="ARBA" id="ARBA00023054"/>
    </source>
</evidence>
<comment type="subcellular location">
    <subcellularLocation>
        <location evidence="1">Cell envelope</location>
    </subcellularLocation>
</comment>
<evidence type="ECO:0000259" key="6">
    <source>
        <dbReference type="Pfam" id="PF25954"/>
    </source>
</evidence>
<comment type="caution">
    <text evidence="8">The sequence shown here is derived from an EMBL/GenBank/DDBJ whole genome shotgun (WGS) entry which is preliminary data.</text>
</comment>
<dbReference type="Pfam" id="PF25989">
    <property type="entry name" value="YknX_C"/>
    <property type="match status" value="1"/>
</dbReference>
<evidence type="ECO:0000256" key="2">
    <source>
        <dbReference type="ARBA" id="ARBA00009477"/>
    </source>
</evidence>
<evidence type="ECO:0000259" key="7">
    <source>
        <dbReference type="Pfam" id="PF25989"/>
    </source>
</evidence>
<dbReference type="InterPro" id="IPR006143">
    <property type="entry name" value="RND_pump_MFP"/>
</dbReference>
<dbReference type="Gene3D" id="2.40.50.100">
    <property type="match status" value="2"/>
</dbReference>
<comment type="similarity">
    <text evidence="2">Belongs to the membrane fusion protein (MFP) (TC 8.A.1) family.</text>
</comment>
<dbReference type="Gene3D" id="2.40.420.20">
    <property type="match status" value="1"/>
</dbReference>